<evidence type="ECO:0000313" key="2">
    <source>
        <dbReference type="EMBL" id="KAL0572776.1"/>
    </source>
</evidence>
<sequence>MNSFTPNELHTSTSDFKFNNIMMDSRRLYDLPVHPIKQIMARDWSRKVQVYTRTERPVTYYYIDFGLAQQYPPEASATREPGYGGDTTVPEFQTNQSCDPFAVDVYRLGNLMRECFLSGSLSDVLFPKRKGLEFMDELITDMTQPEPSKRPKIDEVISRYEALRKGLGWRQIRAPVPAADEHMSLGRRSSHWRKQISQTLKGKPAVPMQG</sequence>
<proteinExistence type="predicted"/>
<organism evidence="2 3">
    <name type="scientific">Marasmius crinis-equi</name>
    <dbReference type="NCBI Taxonomy" id="585013"/>
    <lineage>
        <taxon>Eukaryota</taxon>
        <taxon>Fungi</taxon>
        <taxon>Dikarya</taxon>
        <taxon>Basidiomycota</taxon>
        <taxon>Agaricomycotina</taxon>
        <taxon>Agaricomycetes</taxon>
        <taxon>Agaricomycetidae</taxon>
        <taxon>Agaricales</taxon>
        <taxon>Marasmiineae</taxon>
        <taxon>Marasmiaceae</taxon>
        <taxon>Marasmius</taxon>
    </lineage>
</organism>
<dbReference type="PROSITE" id="PS50011">
    <property type="entry name" value="PROTEIN_KINASE_DOM"/>
    <property type="match status" value="1"/>
</dbReference>
<keyword evidence="3" id="KW-1185">Reference proteome</keyword>
<gene>
    <name evidence="2" type="ORF">V5O48_009189</name>
</gene>
<evidence type="ECO:0000313" key="3">
    <source>
        <dbReference type="Proteomes" id="UP001465976"/>
    </source>
</evidence>
<evidence type="ECO:0000259" key="1">
    <source>
        <dbReference type="PROSITE" id="PS50011"/>
    </source>
</evidence>
<comment type="caution">
    <text evidence="2">The sequence shown here is derived from an EMBL/GenBank/DDBJ whole genome shotgun (WGS) entry which is preliminary data.</text>
</comment>
<feature type="domain" description="Protein kinase" evidence="1">
    <location>
        <begin position="1"/>
        <end position="163"/>
    </location>
</feature>
<dbReference type="Gene3D" id="1.10.510.10">
    <property type="entry name" value="Transferase(Phosphotransferase) domain 1"/>
    <property type="match status" value="1"/>
</dbReference>
<name>A0ABR3FC09_9AGAR</name>
<dbReference type="EMBL" id="JBAHYK010000585">
    <property type="protein sequence ID" value="KAL0572776.1"/>
    <property type="molecule type" value="Genomic_DNA"/>
</dbReference>
<protein>
    <recommendedName>
        <fullName evidence="1">Protein kinase domain-containing protein</fullName>
    </recommendedName>
</protein>
<dbReference type="Proteomes" id="UP001465976">
    <property type="component" value="Unassembled WGS sequence"/>
</dbReference>
<dbReference type="InterPro" id="IPR011009">
    <property type="entry name" value="Kinase-like_dom_sf"/>
</dbReference>
<reference evidence="2 3" key="1">
    <citation type="submission" date="2024-02" db="EMBL/GenBank/DDBJ databases">
        <title>A draft genome for the cacao thread blight pathogen Marasmius crinis-equi.</title>
        <authorList>
            <person name="Cohen S.P."/>
            <person name="Baruah I.K."/>
            <person name="Amoako-Attah I."/>
            <person name="Bukari Y."/>
            <person name="Meinhardt L.W."/>
            <person name="Bailey B.A."/>
        </authorList>
    </citation>
    <scope>NUCLEOTIDE SEQUENCE [LARGE SCALE GENOMIC DNA]</scope>
    <source>
        <strain evidence="2 3">GH-76</strain>
    </source>
</reference>
<dbReference type="SUPFAM" id="SSF56112">
    <property type="entry name" value="Protein kinase-like (PK-like)"/>
    <property type="match status" value="1"/>
</dbReference>
<dbReference type="InterPro" id="IPR000719">
    <property type="entry name" value="Prot_kinase_dom"/>
</dbReference>
<accession>A0ABR3FC09</accession>